<feature type="region of interest" description="Disordered" evidence="1">
    <location>
        <begin position="1"/>
        <end position="69"/>
    </location>
</feature>
<dbReference type="Pfam" id="PF07332">
    <property type="entry name" value="Phage_holin_3_6"/>
    <property type="match status" value="1"/>
</dbReference>
<feature type="compositionally biased region" description="Polar residues" evidence="1">
    <location>
        <begin position="1"/>
        <end position="11"/>
    </location>
</feature>
<dbReference type="Proteomes" id="UP000253495">
    <property type="component" value="Unassembled WGS sequence"/>
</dbReference>
<sequence length="199" mass="21278">MESRPQTSSASHWVANAHTWHDVAVNEPADSTRASNNGNRDGAAPGTAGGSSATSIPLSEEGTGAGSEQSIGTLAKDATTHLSTLVRAELELAKAELAGEVRKGVKGSVYFVLALTVLAFSTFFLFFTLAEGLAQLGLWRWAAFGIVFLVMLLTAGVLGFLGYRRVRKIRAPERTIASLKDTKQLTHRHSQEPARGETR</sequence>
<accession>A0A368VG51</accession>
<evidence type="ECO:0000313" key="3">
    <source>
        <dbReference type="EMBL" id="RCW40228.1"/>
    </source>
</evidence>
<keyword evidence="2" id="KW-1133">Transmembrane helix</keyword>
<dbReference type="InterPro" id="IPR009937">
    <property type="entry name" value="Phage_holin_3_6"/>
</dbReference>
<evidence type="ECO:0000256" key="1">
    <source>
        <dbReference type="SAM" id="MobiDB-lite"/>
    </source>
</evidence>
<feature type="transmembrane region" description="Helical" evidence="2">
    <location>
        <begin position="109"/>
        <end position="129"/>
    </location>
</feature>
<evidence type="ECO:0000313" key="4">
    <source>
        <dbReference type="Proteomes" id="UP000253495"/>
    </source>
</evidence>
<comment type="caution">
    <text evidence="3">The sequence shown here is derived from an EMBL/GenBank/DDBJ whole genome shotgun (WGS) entry which is preliminary data.</text>
</comment>
<feature type="compositionally biased region" description="Low complexity" evidence="1">
    <location>
        <begin position="42"/>
        <end position="55"/>
    </location>
</feature>
<name>A0A368VG51_9ACTN</name>
<organism evidence="3 4">
    <name type="scientific">Halopolyspora algeriensis</name>
    <dbReference type="NCBI Taxonomy" id="1500506"/>
    <lineage>
        <taxon>Bacteria</taxon>
        <taxon>Bacillati</taxon>
        <taxon>Actinomycetota</taxon>
        <taxon>Actinomycetes</taxon>
        <taxon>Actinomycetes incertae sedis</taxon>
        <taxon>Halopolyspora</taxon>
    </lineage>
</organism>
<keyword evidence="4" id="KW-1185">Reference proteome</keyword>
<reference evidence="3 4" key="1">
    <citation type="submission" date="2018-07" db="EMBL/GenBank/DDBJ databases">
        <title>Genomic Encyclopedia of Type Strains, Phase III (KMG-III): the genomes of soil and plant-associated and newly described type strains.</title>
        <authorList>
            <person name="Whitman W."/>
        </authorList>
    </citation>
    <scope>NUCLEOTIDE SEQUENCE [LARGE SCALE GENOMIC DNA]</scope>
    <source>
        <strain evidence="3 4">CECT 8575</strain>
    </source>
</reference>
<feature type="transmembrane region" description="Helical" evidence="2">
    <location>
        <begin position="141"/>
        <end position="163"/>
    </location>
</feature>
<dbReference type="EMBL" id="QPJC01000012">
    <property type="protein sequence ID" value="RCW40228.1"/>
    <property type="molecule type" value="Genomic_DNA"/>
</dbReference>
<dbReference type="AlphaFoldDB" id="A0A368VG51"/>
<gene>
    <name evidence="3" type="ORF">DFQ14_112109</name>
</gene>
<keyword evidence="2" id="KW-0812">Transmembrane</keyword>
<proteinExistence type="predicted"/>
<protein>
    <submittedName>
        <fullName evidence="3">Putative superfamily III holin-X</fullName>
    </submittedName>
</protein>
<keyword evidence="2" id="KW-0472">Membrane</keyword>
<evidence type="ECO:0000256" key="2">
    <source>
        <dbReference type="SAM" id="Phobius"/>
    </source>
</evidence>